<dbReference type="RefSeq" id="WP_118642472.1">
    <property type="nucleotide sequence ID" value="NZ_CP060635.1"/>
</dbReference>
<accession>A0A7G9GE46</accession>
<feature type="compositionally biased region" description="Low complexity" evidence="3">
    <location>
        <begin position="24"/>
        <end position="62"/>
    </location>
</feature>
<organism evidence="6 7">
    <name type="scientific">Wansuia hejianensis</name>
    <dbReference type="NCBI Taxonomy" id="2763667"/>
    <lineage>
        <taxon>Bacteria</taxon>
        <taxon>Bacillati</taxon>
        <taxon>Bacillota</taxon>
        <taxon>Clostridia</taxon>
        <taxon>Lachnospirales</taxon>
        <taxon>Lachnospiraceae</taxon>
        <taxon>Wansuia</taxon>
    </lineage>
</organism>
<keyword evidence="4" id="KW-0732">Signal</keyword>
<dbReference type="GO" id="GO:0030288">
    <property type="term" value="C:outer membrane-bounded periplasmic space"/>
    <property type="evidence" value="ECO:0007669"/>
    <property type="project" value="TreeGrafter"/>
</dbReference>
<dbReference type="Proteomes" id="UP000515860">
    <property type="component" value="Chromosome"/>
</dbReference>
<evidence type="ECO:0000256" key="3">
    <source>
        <dbReference type="SAM" id="MobiDB-lite"/>
    </source>
</evidence>
<dbReference type="InterPro" id="IPR028082">
    <property type="entry name" value="Peripla_BP_I"/>
</dbReference>
<dbReference type="EMBL" id="CP060635">
    <property type="protein sequence ID" value="QNM09078.1"/>
    <property type="molecule type" value="Genomic_DNA"/>
</dbReference>
<feature type="domain" description="Periplasmic binding protein" evidence="5">
    <location>
        <begin position="73"/>
        <end position="331"/>
    </location>
</feature>
<dbReference type="InterPro" id="IPR050555">
    <property type="entry name" value="Bact_Solute-Bind_Prot2"/>
</dbReference>
<evidence type="ECO:0000256" key="4">
    <source>
        <dbReference type="SAM" id="SignalP"/>
    </source>
</evidence>
<evidence type="ECO:0000256" key="2">
    <source>
        <dbReference type="ARBA" id="ARBA00007639"/>
    </source>
</evidence>
<evidence type="ECO:0000313" key="6">
    <source>
        <dbReference type="EMBL" id="QNM09078.1"/>
    </source>
</evidence>
<feature type="region of interest" description="Disordered" evidence="3">
    <location>
        <begin position="24"/>
        <end position="71"/>
    </location>
</feature>
<dbReference type="SUPFAM" id="SSF53822">
    <property type="entry name" value="Periplasmic binding protein-like I"/>
    <property type="match status" value="1"/>
</dbReference>
<comment type="similarity">
    <text evidence="2">Belongs to the bacterial solute-binding protein 2 family.</text>
</comment>
<dbReference type="GO" id="GO:0030246">
    <property type="term" value="F:carbohydrate binding"/>
    <property type="evidence" value="ECO:0007669"/>
    <property type="project" value="TreeGrafter"/>
</dbReference>
<evidence type="ECO:0000259" key="5">
    <source>
        <dbReference type="Pfam" id="PF13407"/>
    </source>
</evidence>
<sequence>MKKRIAMLLVAAMSVGLVACGNSNNTSSTAASGSSKSASSASSAASSASSASSSGSEAKSTSTPKADGETPKIAFVGKVEGQAWWDHVQDSVNEWAEDTGVEVTYQAPAEVDAAAQVQIMTDLVNQGEIDALLFSPNDPDACEAICKEAMDKGIIVIATEASGMTNVDYDIEAFDESGLGAFLMDELAAQMGEEGEYVTMVGSLTMESQNNWADAAIAQQEKEYPNMKYLDERVVDDSDADIAYNKTKELIQKYPDLKGILGTGSFDAPGAARAIQEMGLTGQVFAISVAMPSEVADYINDGTLQSVALWDAGVTAKAMCNLAVKMFSGEEIGATVDLGVDGYDACAVDGTLVIGDGQIAITKDNIDEWLEVGI</sequence>
<dbReference type="InterPro" id="IPR025997">
    <property type="entry name" value="SBP_2_dom"/>
</dbReference>
<dbReference type="KEGG" id="whj:H9Q79_01920"/>
<comment type="subcellular location">
    <subcellularLocation>
        <location evidence="1">Cell envelope</location>
    </subcellularLocation>
</comment>
<dbReference type="PROSITE" id="PS51257">
    <property type="entry name" value="PROKAR_LIPOPROTEIN"/>
    <property type="match status" value="1"/>
</dbReference>
<feature type="chain" id="PRO_5039138261" evidence="4">
    <location>
        <begin position="20"/>
        <end position="374"/>
    </location>
</feature>
<dbReference type="Gene3D" id="3.40.50.2300">
    <property type="match status" value="2"/>
</dbReference>
<reference evidence="6 7" key="1">
    <citation type="submission" date="2020-08" db="EMBL/GenBank/DDBJ databases">
        <authorList>
            <person name="Liu C."/>
            <person name="Sun Q."/>
        </authorList>
    </citation>
    <scope>NUCLEOTIDE SEQUENCE [LARGE SCALE GENOMIC DNA]</scope>
    <source>
        <strain evidence="6 7">NSJ-29</strain>
    </source>
</reference>
<name>A0A7G9GE46_9FIRM</name>
<dbReference type="Pfam" id="PF13407">
    <property type="entry name" value="Peripla_BP_4"/>
    <property type="match status" value="1"/>
</dbReference>
<evidence type="ECO:0000256" key="1">
    <source>
        <dbReference type="ARBA" id="ARBA00004196"/>
    </source>
</evidence>
<dbReference type="PANTHER" id="PTHR30036">
    <property type="entry name" value="D-XYLOSE-BINDING PERIPLASMIC PROTEIN"/>
    <property type="match status" value="1"/>
</dbReference>
<dbReference type="AlphaFoldDB" id="A0A7G9GE46"/>
<dbReference type="PANTHER" id="PTHR30036:SF7">
    <property type="entry name" value="ABC TRANSPORTER PERIPLASMIC-BINDING PROTEIN YPHF"/>
    <property type="match status" value="1"/>
</dbReference>
<protein>
    <submittedName>
        <fullName evidence="6">Substrate-binding domain-containing protein</fullName>
    </submittedName>
</protein>
<keyword evidence="7" id="KW-1185">Reference proteome</keyword>
<evidence type="ECO:0000313" key="7">
    <source>
        <dbReference type="Proteomes" id="UP000515860"/>
    </source>
</evidence>
<gene>
    <name evidence="6" type="ORF">H9Q79_01920</name>
</gene>
<proteinExistence type="inferred from homology"/>
<feature type="signal peptide" evidence="4">
    <location>
        <begin position="1"/>
        <end position="19"/>
    </location>
</feature>